<evidence type="ECO:0000313" key="2">
    <source>
        <dbReference type="Proteomes" id="UP000824120"/>
    </source>
</evidence>
<dbReference type="AlphaFoldDB" id="A0A9J5XF19"/>
<accession>A0A9J5XF19</accession>
<dbReference type="Proteomes" id="UP000824120">
    <property type="component" value="Chromosome 9"/>
</dbReference>
<dbReference type="EMBL" id="JACXVP010000009">
    <property type="protein sequence ID" value="KAG5586977.1"/>
    <property type="molecule type" value="Genomic_DNA"/>
</dbReference>
<evidence type="ECO:0000313" key="1">
    <source>
        <dbReference type="EMBL" id="KAG5586977.1"/>
    </source>
</evidence>
<gene>
    <name evidence="1" type="ORF">H5410_047411</name>
</gene>
<protein>
    <submittedName>
        <fullName evidence="1">Uncharacterized protein</fullName>
    </submittedName>
</protein>
<organism evidence="1 2">
    <name type="scientific">Solanum commersonii</name>
    <name type="common">Commerson's wild potato</name>
    <name type="synonym">Commerson's nightshade</name>
    <dbReference type="NCBI Taxonomy" id="4109"/>
    <lineage>
        <taxon>Eukaryota</taxon>
        <taxon>Viridiplantae</taxon>
        <taxon>Streptophyta</taxon>
        <taxon>Embryophyta</taxon>
        <taxon>Tracheophyta</taxon>
        <taxon>Spermatophyta</taxon>
        <taxon>Magnoliopsida</taxon>
        <taxon>eudicotyledons</taxon>
        <taxon>Gunneridae</taxon>
        <taxon>Pentapetalae</taxon>
        <taxon>asterids</taxon>
        <taxon>lamiids</taxon>
        <taxon>Solanales</taxon>
        <taxon>Solanaceae</taxon>
        <taxon>Solanoideae</taxon>
        <taxon>Solaneae</taxon>
        <taxon>Solanum</taxon>
    </lineage>
</organism>
<name>A0A9J5XF19_SOLCO</name>
<reference evidence="1 2" key="1">
    <citation type="submission" date="2020-09" db="EMBL/GenBank/DDBJ databases">
        <title>De no assembly of potato wild relative species, Solanum commersonii.</title>
        <authorList>
            <person name="Cho K."/>
        </authorList>
    </citation>
    <scope>NUCLEOTIDE SEQUENCE [LARGE SCALE GENOMIC DNA]</scope>
    <source>
        <strain evidence="1">LZ3.2</strain>
        <tissue evidence="1">Leaf</tissue>
    </source>
</reference>
<sequence>MTAFASTLNSVEKLNARTTDHGERVCNITFLAMNYGISSMDQTPYHQQMLKQQKGEWSKLERPRLFSL</sequence>
<comment type="caution">
    <text evidence="1">The sequence shown here is derived from an EMBL/GenBank/DDBJ whole genome shotgun (WGS) entry which is preliminary data.</text>
</comment>
<proteinExistence type="predicted"/>
<keyword evidence="2" id="KW-1185">Reference proteome</keyword>